<reference evidence="1" key="1">
    <citation type="submission" date="2022-12" db="EMBL/GenBank/DDBJ databases">
        <title>Bacterial isolates from different developmental stages of Nematostella vectensis.</title>
        <authorList>
            <person name="Fraune S."/>
        </authorList>
    </citation>
    <scope>NUCLEOTIDE SEQUENCE</scope>
    <source>
        <strain evidence="1">G21630-S1</strain>
    </source>
</reference>
<name>A0ABT4LK08_9PROT</name>
<organism evidence="1 2">
    <name type="scientific">Kiloniella laminariae</name>
    <dbReference type="NCBI Taxonomy" id="454162"/>
    <lineage>
        <taxon>Bacteria</taxon>
        <taxon>Pseudomonadati</taxon>
        <taxon>Pseudomonadota</taxon>
        <taxon>Alphaproteobacteria</taxon>
        <taxon>Rhodospirillales</taxon>
        <taxon>Kiloniellaceae</taxon>
        <taxon>Kiloniella</taxon>
    </lineage>
</organism>
<proteinExistence type="predicted"/>
<accession>A0ABT4LK08</accession>
<evidence type="ECO:0000313" key="2">
    <source>
        <dbReference type="Proteomes" id="UP001069802"/>
    </source>
</evidence>
<dbReference type="RefSeq" id="WP_269423589.1">
    <property type="nucleotide sequence ID" value="NZ_JAPWGY010000003.1"/>
</dbReference>
<evidence type="ECO:0000313" key="1">
    <source>
        <dbReference type="EMBL" id="MCZ4281439.1"/>
    </source>
</evidence>
<sequence length="101" mass="11287">MAMLKSGKKLPETEKLPQVGEVYSKRTRFLQDWLVTDVYRSHVDGVIYARLSNSLMGEKNVGAAELLRRGSDWSQKVASSGTKEQQAIPPIHSDLLMVQGK</sequence>
<comment type="caution">
    <text evidence="1">The sequence shown here is derived from an EMBL/GenBank/DDBJ whole genome shotgun (WGS) entry which is preliminary data.</text>
</comment>
<protein>
    <submittedName>
        <fullName evidence="1">Uncharacterized protein</fullName>
    </submittedName>
</protein>
<dbReference type="EMBL" id="JAPWGY010000003">
    <property type="protein sequence ID" value="MCZ4281439.1"/>
    <property type="molecule type" value="Genomic_DNA"/>
</dbReference>
<dbReference type="Proteomes" id="UP001069802">
    <property type="component" value="Unassembled WGS sequence"/>
</dbReference>
<gene>
    <name evidence="1" type="ORF">O4H49_11665</name>
</gene>
<keyword evidence="2" id="KW-1185">Reference proteome</keyword>